<feature type="domain" description="Acyl-CoA dehydrogenase/oxidase N-terminal" evidence="7">
    <location>
        <begin position="33"/>
        <end position="126"/>
    </location>
</feature>
<keyword evidence="3" id="KW-0285">Flavoprotein</keyword>
<evidence type="ECO:0000256" key="1">
    <source>
        <dbReference type="ARBA" id="ARBA00001974"/>
    </source>
</evidence>
<dbReference type="Gene3D" id="2.40.110.10">
    <property type="entry name" value="Butyryl-CoA Dehydrogenase, subunit A, domain 2"/>
    <property type="match status" value="1"/>
</dbReference>
<dbReference type="InterPro" id="IPR037069">
    <property type="entry name" value="AcylCoA_DH/ox_N_sf"/>
</dbReference>
<sequence>MSMHGPALRNALDGEYHQIKQHFRTALTPDIVVRPHDQTMAEARQWALDSLYKLSEIGYSKVGIPEGFGDDQPLSYSIAAFEVLAMGDLSLTVKSGVQQGLFGGAIMNLGNDEQKQKWMPGVLNMEVPGCYGMTELGRGSDVQSLETTITYIPDADEFEIHTPNEDARKAYIGNAAEHGQLAAIFGKLMVGGEDHGVHCIIVPIRDESGNALAGVTLGDHGLKGGLLGVDNGTIAFDHVRVPRGNLLNRYGTVDDDGNYHSPIEHPGKRFYTTLSTLVRGRISVGGAASSAARRGLTIAARHALSRTQFSKTTGEPVTIMEYQAHQKKLMPALAQAYAFGFAQNRLTRHFQEVRDGADEKTTRELESRAAGLKAVQTRWANDTLQMCREACGGYGYMSENGLTTLRGDADVFATFEGDNTVLFQLVGRALLAEFQSSWKDLDMLEAARRSASLVGNRLIERTTAPSTIDRLITLAQRKKGDEVLLARGWQVEMLEFREKRIVEALGMRMRDVLKLPKEEQFEGFNACQNHLIAAAKAHMDRIVLEAFIDGISETPEGPARDLLIKLCDLYALTTIRGHRAWFLERGQFDGARSRTLTAIVERLSKELTDNVEDIVEGLGVPEEWLNSKIAERP</sequence>
<dbReference type="Pfam" id="PF22924">
    <property type="entry name" value="ACOX_C_alpha1"/>
    <property type="match status" value="1"/>
</dbReference>
<keyword evidence="5" id="KW-0560">Oxidoreductase</keyword>
<dbReference type="PANTHER" id="PTHR10909:SF352">
    <property type="entry name" value="ACYL-COENZYME A OXIDASE-LIKE PROTEIN"/>
    <property type="match status" value="1"/>
</dbReference>
<dbReference type="InterPro" id="IPR002655">
    <property type="entry name" value="Acyl-CoA_oxidase_C"/>
</dbReference>
<dbReference type="Pfam" id="PF02771">
    <property type="entry name" value="Acyl-CoA_dh_N"/>
    <property type="match status" value="1"/>
</dbReference>
<protein>
    <submittedName>
        <fullName evidence="9">Acyl-CoA dehydrogenase</fullName>
    </submittedName>
</protein>
<evidence type="ECO:0000256" key="4">
    <source>
        <dbReference type="ARBA" id="ARBA00022827"/>
    </source>
</evidence>
<dbReference type="InterPro" id="IPR055060">
    <property type="entry name" value="ACOX_C_alpha1"/>
</dbReference>
<feature type="domain" description="Acyl-CoA oxidase C-alpha1" evidence="8">
    <location>
        <begin position="275"/>
        <end position="431"/>
    </location>
</feature>
<name>A0ABY8VHB7_9CORY</name>
<evidence type="ECO:0000256" key="3">
    <source>
        <dbReference type="ARBA" id="ARBA00022630"/>
    </source>
</evidence>
<dbReference type="Gene3D" id="1.10.540.10">
    <property type="entry name" value="Acyl-CoA dehydrogenase/oxidase, N-terminal domain"/>
    <property type="match status" value="1"/>
</dbReference>
<evidence type="ECO:0000313" key="9">
    <source>
        <dbReference type="EMBL" id="WIM67653.1"/>
    </source>
</evidence>
<dbReference type="InterPro" id="IPR036250">
    <property type="entry name" value="AcylCo_DH-like_C"/>
</dbReference>
<feature type="domain" description="Acyl-CoA oxidase C-terminal" evidence="6">
    <location>
        <begin position="491"/>
        <end position="630"/>
    </location>
</feature>
<reference evidence="9 10" key="1">
    <citation type="submission" date="2023-05" db="EMBL/GenBank/DDBJ databases">
        <title>Corynebacterium suedekumii sp. nov. and Corynebacterium breve sp. nov. isolated from raw cow's milk.</title>
        <authorList>
            <person name="Baer M.K."/>
            <person name="Mehl L."/>
            <person name="Hellmuth R."/>
            <person name="Marke G."/>
            <person name="Lipski A."/>
        </authorList>
    </citation>
    <scope>NUCLEOTIDE SEQUENCE [LARGE SCALE GENOMIC DNA]</scope>
    <source>
        <strain evidence="9 10">R4</strain>
    </source>
</reference>
<dbReference type="EMBL" id="CP126969">
    <property type="protein sequence ID" value="WIM67653.1"/>
    <property type="molecule type" value="Genomic_DNA"/>
</dbReference>
<accession>A0ABY8VHB7</accession>
<dbReference type="InterPro" id="IPR046373">
    <property type="entry name" value="Acyl-CoA_Oxase/DH_mid-dom_sf"/>
</dbReference>
<dbReference type="InterPro" id="IPR009100">
    <property type="entry name" value="AcylCoA_DH/oxidase_NM_dom_sf"/>
</dbReference>
<evidence type="ECO:0000259" key="7">
    <source>
        <dbReference type="Pfam" id="PF02771"/>
    </source>
</evidence>
<comment type="similarity">
    <text evidence="2">Belongs to the acyl-CoA oxidase family.</text>
</comment>
<comment type="cofactor">
    <cofactor evidence="1">
        <name>FAD</name>
        <dbReference type="ChEBI" id="CHEBI:57692"/>
    </cofactor>
</comment>
<dbReference type="InterPro" id="IPR013786">
    <property type="entry name" value="AcylCoA_DH/ox_N"/>
</dbReference>
<evidence type="ECO:0000259" key="8">
    <source>
        <dbReference type="Pfam" id="PF22924"/>
    </source>
</evidence>
<dbReference type="Pfam" id="PF01756">
    <property type="entry name" value="ACOX"/>
    <property type="match status" value="1"/>
</dbReference>
<keyword evidence="4" id="KW-0274">FAD</keyword>
<evidence type="ECO:0000256" key="2">
    <source>
        <dbReference type="ARBA" id="ARBA00006288"/>
    </source>
</evidence>
<dbReference type="PANTHER" id="PTHR10909">
    <property type="entry name" value="ELECTRON TRANSPORT OXIDOREDUCTASE"/>
    <property type="match status" value="1"/>
</dbReference>
<dbReference type="SUPFAM" id="SSF47203">
    <property type="entry name" value="Acyl-CoA dehydrogenase C-terminal domain-like"/>
    <property type="match status" value="2"/>
</dbReference>
<dbReference type="Gene3D" id="1.20.140.10">
    <property type="entry name" value="Butyryl-CoA Dehydrogenase, subunit A, domain 3"/>
    <property type="match status" value="2"/>
</dbReference>
<organism evidence="9 10">
    <name type="scientific">Corynebacterium breve</name>
    <dbReference type="NCBI Taxonomy" id="3049799"/>
    <lineage>
        <taxon>Bacteria</taxon>
        <taxon>Bacillati</taxon>
        <taxon>Actinomycetota</taxon>
        <taxon>Actinomycetes</taxon>
        <taxon>Mycobacteriales</taxon>
        <taxon>Corynebacteriaceae</taxon>
        <taxon>Corynebacterium</taxon>
    </lineage>
</organism>
<dbReference type="Proteomes" id="UP001225598">
    <property type="component" value="Chromosome"/>
</dbReference>
<keyword evidence="10" id="KW-1185">Reference proteome</keyword>
<proteinExistence type="inferred from homology"/>
<dbReference type="InterPro" id="IPR012258">
    <property type="entry name" value="Acyl-CoA_oxidase"/>
</dbReference>
<evidence type="ECO:0000259" key="6">
    <source>
        <dbReference type="Pfam" id="PF01756"/>
    </source>
</evidence>
<evidence type="ECO:0000313" key="10">
    <source>
        <dbReference type="Proteomes" id="UP001225598"/>
    </source>
</evidence>
<dbReference type="SUPFAM" id="SSF56645">
    <property type="entry name" value="Acyl-CoA dehydrogenase NM domain-like"/>
    <property type="match status" value="1"/>
</dbReference>
<evidence type="ECO:0000256" key="5">
    <source>
        <dbReference type="ARBA" id="ARBA00023002"/>
    </source>
</evidence>
<dbReference type="RefSeq" id="WP_284824899.1">
    <property type="nucleotide sequence ID" value="NZ_CP126969.1"/>
</dbReference>
<dbReference type="PIRSF" id="PIRSF000168">
    <property type="entry name" value="Acyl-CoA_oxidase"/>
    <property type="match status" value="1"/>
</dbReference>
<gene>
    <name evidence="9" type="ORF">QP027_11295</name>
</gene>